<gene>
    <name evidence="2" type="ORF">CYNAS_LOCUS16948</name>
</gene>
<proteinExistence type="predicted"/>
<feature type="compositionally biased region" description="Basic and acidic residues" evidence="1">
    <location>
        <begin position="57"/>
        <end position="67"/>
    </location>
</feature>
<name>A0AA36H723_CYLNA</name>
<dbReference type="AlphaFoldDB" id="A0AA36H723"/>
<accession>A0AA36H723</accession>
<comment type="caution">
    <text evidence="2">The sequence shown here is derived from an EMBL/GenBank/DDBJ whole genome shotgun (WGS) entry which is preliminary data.</text>
</comment>
<evidence type="ECO:0000256" key="1">
    <source>
        <dbReference type="SAM" id="MobiDB-lite"/>
    </source>
</evidence>
<evidence type="ECO:0000313" key="3">
    <source>
        <dbReference type="Proteomes" id="UP001176961"/>
    </source>
</evidence>
<evidence type="ECO:0000313" key="2">
    <source>
        <dbReference type="EMBL" id="CAJ0604965.1"/>
    </source>
</evidence>
<feature type="compositionally biased region" description="Acidic residues" evidence="1">
    <location>
        <begin position="96"/>
        <end position="108"/>
    </location>
</feature>
<feature type="compositionally biased region" description="Acidic residues" evidence="1">
    <location>
        <begin position="28"/>
        <end position="47"/>
    </location>
</feature>
<feature type="region of interest" description="Disordered" evidence="1">
    <location>
        <begin position="19"/>
        <end position="123"/>
    </location>
</feature>
<keyword evidence="3" id="KW-1185">Reference proteome</keyword>
<protein>
    <submittedName>
        <fullName evidence="2">Uncharacterized protein</fullName>
    </submittedName>
</protein>
<dbReference type="Proteomes" id="UP001176961">
    <property type="component" value="Unassembled WGS sequence"/>
</dbReference>
<feature type="non-terminal residue" evidence="2">
    <location>
        <position position="1"/>
    </location>
</feature>
<organism evidence="2 3">
    <name type="scientific">Cylicocyclus nassatus</name>
    <name type="common">Nematode worm</name>
    <dbReference type="NCBI Taxonomy" id="53992"/>
    <lineage>
        <taxon>Eukaryota</taxon>
        <taxon>Metazoa</taxon>
        <taxon>Ecdysozoa</taxon>
        <taxon>Nematoda</taxon>
        <taxon>Chromadorea</taxon>
        <taxon>Rhabditida</taxon>
        <taxon>Rhabditina</taxon>
        <taxon>Rhabditomorpha</taxon>
        <taxon>Strongyloidea</taxon>
        <taxon>Strongylidae</taxon>
        <taxon>Cylicocyclus</taxon>
    </lineage>
</organism>
<reference evidence="2" key="1">
    <citation type="submission" date="2023-07" db="EMBL/GenBank/DDBJ databases">
        <authorList>
            <consortium name="CYATHOMIX"/>
        </authorList>
    </citation>
    <scope>NUCLEOTIDE SEQUENCE</scope>
    <source>
        <strain evidence="2">N/A</strain>
    </source>
</reference>
<sequence length="214" mass="24211">MRLKLRFFIFVCLVMANNEGKDTSDGEQNGEDVEVEGESSSDNEQTEDQSGNPAKITYDDVAERDFGRNQVTIADDAQTGEDEDENKERIRAFFNDEGDEDSETSPEDDMSKSKNETGSGISAFTPDEEKRCLFVVDLLNFDASNYTKEIDFIAKIVKNTLDNEVLGEIWAYGYTNASEPKEQLKSMKGNRTELINYFENTMSYANITPIYTNE</sequence>
<dbReference type="EMBL" id="CATQJL010000316">
    <property type="protein sequence ID" value="CAJ0604965.1"/>
    <property type="molecule type" value="Genomic_DNA"/>
</dbReference>